<accession>A0ABU7DNZ2</accession>
<keyword evidence="2" id="KW-1185">Reference proteome</keyword>
<name>A0ABU7DNZ2_9TELE</name>
<evidence type="ECO:0000313" key="2">
    <source>
        <dbReference type="Proteomes" id="UP001352852"/>
    </source>
</evidence>
<gene>
    <name evidence="1" type="ORF">CHARACLAT_032424</name>
</gene>
<proteinExistence type="predicted"/>
<sequence>MVAFSQQTFLQQVVQPPLAALMGLCGWRVLEAAVGPLKPVFLQQVVFIPSWSSFHLLSLVEAARCAAVYAEINMLTSAARRVKQSAVCAETGSIIGRSAGSSG</sequence>
<organism evidence="1 2">
    <name type="scientific">Characodon lateralis</name>
    <dbReference type="NCBI Taxonomy" id="208331"/>
    <lineage>
        <taxon>Eukaryota</taxon>
        <taxon>Metazoa</taxon>
        <taxon>Chordata</taxon>
        <taxon>Craniata</taxon>
        <taxon>Vertebrata</taxon>
        <taxon>Euteleostomi</taxon>
        <taxon>Actinopterygii</taxon>
        <taxon>Neopterygii</taxon>
        <taxon>Teleostei</taxon>
        <taxon>Neoteleostei</taxon>
        <taxon>Acanthomorphata</taxon>
        <taxon>Ovalentaria</taxon>
        <taxon>Atherinomorphae</taxon>
        <taxon>Cyprinodontiformes</taxon>
        <taxon>Goodeidae</taxon>
        <taxon>Characodon</taxon>
    </lineage>
</organism>
<dbReference type="Proteomes" id="UP001352852">
    <property type="component" value="Unassembled WGS sequence"/>
</dbReference>
<evidence type="ECO:0008006" key="3">
    <source>
        <dbReference type="Google" id="ProtNLM"/>
    </source>
</evidence>
<protein>
    <recommendedName>
        <fullName evidence="3">Secreted protein</fullName>
    </recommendedName>
</protein>
<reference evidence="1 2" key="1">
    <citation type="submission" date="2021-06" db="EMBL/GenBank/DDBJ databases">
        <authorList>
            <person name="Palmer J.M."/>
        </authorList>
    </citation>
    <scope>NUCLEOTIDE SEQUENCE [LARGE SCALE GENOMIC DNA]</scope>
    <source>
        <strain evidence="1 2">CL_MEX2019</strain>
        <tissue evidence="1">Muscle</tissue>
    </source>
</reference>
<comment type="caution">
    <text evidence="1">The sequence shown here is derived from an EMBL/GenBank/DDBJ whole genome shotgun (WGS) entry which is preliminary data.</text>
</comment>
<evidence type="ECO:0000313" key="1">
    <source>
        <dbReference type="EMBL" id="MED6275999.1"/>
    </source>
</evidence>
<dbReference type="EMBL" id="JAHUTJ010030367">
    <property type="protein sequence ID" value="MED6275999.1"/>
    <property type="molecule type" value="Genomic_DNA"/>
</dbReference>